<dbReference type="EMBL" id="CAUJNA010002369">
    <property type="protein sequence ID" value="CAJ1392605.1"/>
    <property type="molecule type" value="Genomic_DNA"/>
</dbReference>
<feature type="compositionally biased region" description="Basic and acidic residues" evidence="1">
    <location>
        <begin position="208"/>
        <end position="227"/>
    </location>
</feature>
<reference evidence="2" key="1">
    <citation type="submission" date="2023-08" db="EMBL/GenBank/DDBJ databases">
        <authorList>
            <person name="Chen Y."/>
            <person name="Shah S."/>
            <person name="Dougan E. K."/>
            <person name="Thang M."/>
            <person name="Chan C."/>
        </authorList>
    </citation>
    <scope>NUCLEOTIDE SEQUENCE</scope>
</reference>
<evidence type="ECO:0000256" key="1">
    <source>
        <dbReference type="SAM" id="MobiDB-lite"/>
    </source>
</evidence>
<sequence length="264" mass="29911">MEADSRKKGPLLGGVRLHGLTDVQSFAPKVKPSSPLRAASLHGLEEVRSFKEAQKNRSQRSQPVATGAQDGQQAQAGTLQFQDLAGHGKETQATLEEGGQPRKTLEALQAHQRAELQRALQEQDKASRGQPAGVRTKDRAAVKQAKQFDHHSEPERAAQEMAQHTGEVEEDQTPHELSIQRALEEKDGEHAKKLEEQEAQHRKALQHALEEQRAEHEAKVQEMDKRQQQQQQEQQREHQQQQEQQREQQEEQQDKGEEDQTSDK</sequence>
<gene>
    <name evidence="2" type="ORF">EVOR1521_LOCUS17658</name>
</gene>
<evidence type="ECO:0000313" key="3">
    <source>
        <dbReference type="Proteomes" id="UP001178507"/>
    </source>
</evidence>
<evidence type="ECO:0000313" key="2">
    <source>
        <dbReference type="EMBL" id="CAJ1392605.1"/>
    </source>
</evidence>
<feature type="compositionally biased region" description="Basic and acidic residues" evidence="1">
    <location>
        <begin position="135"/>
        <end position="158"/>
    </location>
</feature>
<keyword evidence="3" id="KW-1185">Reference proteome</keyword>
<name>A0AA36N6S8_9DINO</name>
<organism evidence="2 3">
    <name type="scientific">Effrenium voratum</name>
    <dbReference type="NCBI Taxonomy" id="2562239"/>
    <lineage>
        <taxon>Eukaryota</taxon>
        <taxon>Sar</taxon>
        <taxon>Alveolata</taxon>
        <taxon>Dinophyceae</taxon>
        <taxon>Suessiales</taxon>
        <taxon>Symbiodiniaceae</taxon>
        <taxon>Effrenium</taxon>
    </lineage>
</organism>
<comment type="caution">
    <text evidence="2">The sequence shown here is derived from an EMBL/GenBank/DDBJ whole genome shotgun (WGS) entry which is preliminary data.</text>
</comment>
<feature type="compositionally biased region" description="Basic and acidic residues" evidence="1">
    <location>
        <begin position="234"/>
        <end position="255"/>
    </location>
</feature>
<feature type="compositionally biased region" description="Basic and acidic residues" evidence="1">
    <location>
        <begin position="112"/>
        <end position="127"/>
    </location>
</feature>
<protein>
    <submittedName>
        <fullName evidence="2">Uncharacterized protein</fullName>
    </submittedName>
</protein>
<accession>A0AA36N6S8</accession>
<dbReference type="Proteomes" id="UP001178507">
    <property type="component" value="Unassembled WGS sequence"/>
</dbReference>
<dbReference type="AlphaFoldDB" id="A0AA36N6S8"/>
<feature type="non-terminal residue" evidence="2">
    <location>
        <position position="1"/>
    </location>
</feature>
<feature type="compositionally biased region" description="Basic and acidic residues" evidence="1">
    <location>
        <begin position="182"/>
        <end position="201"/>
    </location>
</feature>
<feature type="region of interest" description="Disordered" evidence="1">
    <location>
        <begin position="48"/>
        <end position="264"/>
    </location>
</feature>
<feature type="compositionally biased region" description="Low complexity" evidence="1">
    <location>
        <begin position="65"/>
        <end position="78"/>
    </location>
</feature>
<proteinExistence type="predicted"/>